<dbReference type="Gene3D" id="3.40.50.1820">
    <property type="entry name" value="alpha/beta hydrolase"/>
    <property type="match status" value="1"/>
</dbReference>
<dbReference type="Proteomes" id="UP000294192">
    <property type="component" value="Unassembled WGS sequence"/>
</dbReference>
<organism evidence="4 5">
    <name type="scientific">Mycoplasma marinum</name>
    <dbReference type="NCBI Taxonomy" id="1937190"/>
    <lineage>
        <taxon>Bacteria</taxon>
        <taxon>Bacillati</taxon>
        <taxon>Mycoplasmatota</taxon>
        <taxon>Mollicutes</taxon>
        <taxon>Mycoplasmataceae</taxon>
        <taxon>Mycoplasma</taxon>
    </lineage>
</organism>
<dbReference type="AlphaFoldDB" id="A0A4V2NI37"/>
<dbReference type="PANTHER" id="PTHR43798">
    <property type="entry name" value="MONOACYLGLYCEROL LIPASE"/>
    <property type="match status" value="1"/>
</dbReference>
<dbReference type="InterPro" id="IPR050266">
    <property type="entry name" value="AB_hydrolase_sf"/>
</dbReference>
<dbReference type="OrthoDB" id="395697at2"/>
<comment type="caution">
    <text evidence="4">The sequence shown here is derived from an EMBL/GenBank/DDBJ whole genome shotgun (WGS) entry which is preliminary data.</text>
</comment>
<comment type="similarity">
    <text evidence="1">Belongs to the lipase/esterase LIP3/BchO family.</text>
</comment>
<keyword evidence="5" id="KW-1185">Reference proteome</keyword>
<sequence length="262" mass="30578">MYKNKKINGQNIRYFEKNNGSKWTIIFVHGFNSSSIFAKNLFTLKNEYNIIAIDMIPEDSKKDIEYDELVKIVKYFIKKNRNKKIILLGHSLAGGIVSKVGIHPRVKKVIFLSTITPSMIESKGYKFLKNHHQPKSKLALILSNKIEEKAKEKYEWVHKFLDRDSIWAKILNETVLDDTFMGKLDRRYKVLKSKSYFIVGKDDSVISTKIFISYVNSLKKEVKIIGVRHNPIKTAPKEVNDYLNKIVKDSIKTTKKRFFINK</sequence>
<keyword evidence="2" id="KW-0378">Hydrolase</keyword>
<evidence type="ECO:0000256" key="2">
    <source>
        <dbReference type="ARBA" id="ARBA00022487"/>
    </source>
</evidence>
<dbReference type="PANTHER" id="PTHR43798:SF33">
    <property type="entry name" value="HYDROLASE, PUTATIVE (AFU_ORTHOLOGUE AFUA_2G14860)-RELATED"/>
    <property type="match status" value="1"/>
</dbReference>
<name>A0A4V2NI37_9MOLU</name>
<dbReference type="EMBL" id="PSZO01000008">
    <property type="protein sequence ID" value="TCG11348.1"/>
    <property type="molecule type" value="Genomic_DNA"/>
</dbReference>
<proteinExistence type="inferred from homology"/>
<dbReference type="InterPro" id="IPR000073">
    <property type="entry name" value="AB_hydrolase_1"/>
</dbReference>
<dbReference type="InterPro" id="IPR029058">
    <property type="entry name" value="AB_hydrolase_fold"/>
</dbReference>
<evidence type="ECO:0000259" key="3">
    <source>
        <dbReference type="Pfam" id="PF00561"/>
    </source>
</evidence>
<dbReference type="SUPFAM" id="SSF53474">
    <property type="entry name" value="alpha/beta-Hydrolases"/>
    <property type="match status" value="1"/>
</dbReference>
<evidence type="ECO:0000313" key="5">
    <source>
        <dbReference type="Proteomes" id="UP000294192"/>
    </source>
</evidence>
<dbReference type="GO" id="GO:0016020">
    <property type="term" value="C:membrane"/>
    <property type="evidence" value="ECO:0007669"/>
    <property type="project" value="TreeGrafter"/>
</dbReference>
<keyword evidence="2" id="KW-0719">Serine esterase</keyword>
<evidence type="ECO:0000256" key="1">
    <source>
        <dbReference type="ARBA" id="ARBA00006989"/>
    </source>
</evidence>
<gene>
    <name evidence="4" type="ORF">C4B24_02235</name>
</gene>
<feature type="domain" description="AB hydrolase-1" evidence="3">
    <location>
        <begin position="24"/>
        <end position="120"/>
    </location>
</feature>
<dbReference type="GO" id="GO:0052689">
    <property type="term" value="F:carboxylic ester hydrolase activity"/>
    <property type="evidence" value="ECO:0007669"/>
    <property type="project" value="UniProtKB-KW"/>
</dbReference>
<dbReference type="Pfam" id="PF00561">
    <property type="entry name" value="Abhydrolase_1"/>
    <property type="match status" value="1"/>
</dbReference>
<protein>
    <recommendedName>
        <fullName evidence="3">AB hydrolase-1 domain-containing protein</fullName>
    </recommendedName>
</protein>
<dbReference type="RefSeq" id="WP_131598919.1">
    <property type="nucleotide sequence ID" value="NZ_CBDBYK010000006.1"/>
</dbReference>
<evidence type="ECO:0000313" key="4">
    <source>
        <dbReference type="EMBL" id="TCG11348.1"/>
    </source>
</evidence>
<accession>A0A4V2NI37</accession>
<reference evidence="4 5" key="1">
    <citation type="submission" date="2018-02" db="EMBL/GenBank/DDBJ databases">
        <title>Mycoplasma marinum and Mycoplasma todarodis sp. nov., moderately halophilic and psychrotolerant mycoplasmas isolated from cephalopods.</title>
        <authorList>
            <person name="Viver T."/>
        </authorList>
    </citation>
    <scope>NUCLEOTIDE SEQUENCE [LARGE SCALE GENOMIC DNA]</scope>
    <source>
        <strain evidence="4 5">PE</strain>
    </source>
</reference>